<dbReference type="InterPro" id="IPR025201">
    <property type="entry name" value="KdpD_TM"/>
</dbReference>
<dbReference type="GO" id="GO:0000160">
    <property type="term" value="P:phosphorelay signal transduction system"/>
    <property type="evidence" value="ECO:0007669"/>
    <property type="project" value="UniProtKB-KW"/>
</dbReference>
<dbReference type="PROSITE" id="PS50883">
    <property type="entry name" value="EAL"/>
    <property type="match status" value="1"/>
</dbReference>
<dbReference type="Gene3D" id="3.30.450.20">
    <property type="entry name" value="PAS domain"/>
    <property type="match status" value="5"/>
</dbReference>
<dbReference type="PROSITE" id="PS50113">
    <property type="entry name" value="PAC"/>
    <property type="match status" value="5"/>
</dbReference>
<dbReference type="Pfam" id="PF00990">
    <property type="entry name" value="GGDEF"/>
    <property type="match status" value="1"/>
</dbReference>
<dbReference type="RefSeq" id="WP_348944797.1">
    <property type="nucleotide sequence ID" value="NZ_CP157355.1"/>
</dbReference>
<feature type="transmembrane region" description="Helical" evidence="11">
    <location>
        <begin position="41"/>
        <end position="62"/>
    </location>
</feature>
<feature type="domain" description="PAC" evidence="13">
    <location>
        <begin position="788"/>
        <end position="840"/>
    </location>
</feature>
<sequence length="1272" mass="144051">MIVHNQRKRYILTAVSSYLLLALAWIFLSDQLLVLMVDASMMAYVSTIKGVFFVLATAALFFVALKNTPGNRPVLAGVSFLDSVVDISPIRPRYPAWINYLFAIAMTSAMFAFHQQVVQTHHHDPRMIFFILPIVLSALLGGLGPGLTATLISAAAVAISTPPDVASFFSTSALLIRWAFLIVNGLMVSLLSALLRHSIKRVQINQHLLESVVTGTSDAIFVKNRQGQYLLVNRAAAAYAGKTPQQLLGHTDFELFTSESARMIIDRDQAVMQAGKVETAQEHVQLQGAESLYFLTTKGPTFDQEGRINGIFGIARDVSEQHKNHALLQEREAALKLAQQLAGIGNWSWNLQTDEHIWSDEIYRIYGRPRQLAPLIYPEVAYYFTRDSWQRLAAAVTQCLQDGRAYECSAELVRLDKTACWITARGEAQRDSTGKIIRLSGTVQDITEHKLLEIRLQKSQQQLQLVIDATSDGFWDWDYRSGYIFHSKKYDELIGQNAALDTHNLAFFLANIHADDRDYARAMFEQHLSGNAARIEFDCRLNTSAEPAQWVQVRGQIVQRDENDKPLRIVGTLSNISDKKQTELSLKQRERQLERVIEGADQGYWDWNLQTNDFQVSDRYETMLGYEAGEIDVRIENWPELVHPEDFKLAMISVQSHLMAHAPLHEVEMRCKTKNGDWRWVLSRGRVVEWDQHGQPLIMSGTHTDITERKLLERAQNEAAIVFDSSYEGIMLVDPDNKIVKVNSAFTQITGYAAEEVIGQTPRILSSNRNDPQLYRDLWASLNEHDFWRGEIWNRRKNGEIYPELLSISAVRDASGQIQHYVGLFSDISMIKSHEAELDRVAHYDKLTGIANRLLFSDRLRQAILRSSRNNQACAVCLLDLDGFKTINDRHGHQIGDRLLITITERLQETLRAEDTIARLGGDEFALVFSEIHNTEECTQILDRVLEAICHPVKLDGLVLHISASIGVSLFPDDNADPDTLLRHADQAMYLAKESGKNRYQLFDPESDRKAQLHRHRLEQLQYALQEGQFELFYQPKVDLLDNTVIGVEALIRWQHPAQGLLSPAEFLPYLHGNELEAAFGLWVIETALAQAWHWQEQGCALKISVNISANHLLKPYFYEQLAQSFTPYPELPRSLLELEILESAAIEDMTQAVDILERCRELGVKIALDDFGTGYSSLTYLRKLPIDTLKIDQSFVRDMLIDSDDLGIVESVIKLATVFNLEVIAEGVETKEHGHALRQIGCRYAQGYGIAKPMPSSQIPGWQKSWLATSH</sequence>
<dbReference type="FunFam" id="3.30.70.270:FF:000001">
    <property type="entry name" value="Diguanylate cyclase domain protein"/>
    <property type="match status" value="1"/>
</dbReference>
<dbReference type="AlphaFoldDB" id="A0AAU7F8R0"/>
<dbReference type="CDD" id="cd01949">
    <property type="entry name" value="GGDEF"/>
    <property type="match status" value="1"/>
</dbReference>
<keyword evidence="9" id="KW-0902">Two-component regulatory system</keyword>
<evidence type="ECO:0000256" key="11">
    <source>
        <dbReference type="SAM" id="Phobius"/>
    </source>
</evidence>
<keyword evidence="6" id="KW-0418">Kinase</keyword>
<reference evidence="16" key="1">
    <citation type="submission" date="2024-05" db="EMBL/GenBank/DDBJ databases">
        <authorList>
            <person name="Yang L."/>
            <person name="Pan L."/>
        </authorList>
    </citation>
    <scope>NUCLEOTIDE SEQUENCE</scope>
    <source>
        <strain evidence="16">FCG-7</strain>
    </source>
</reference>
<dbReference type="SUPFAM" id="SSF55073">
    <property type="entry name" value="Nucleotide cyclase"/>
    <property type="match status" value="1"/>
</dbReference>
<dbReference type="Pfam" id="PF00563">
    <property type="entry name" value="EAL"/>
    <property type="match status" value="1"/>
</dbReference>
<dbReference type="InterPro" id="IPR043128">
    <property type="entry name" value="Rev_trsase/Diguanyl_cyclase"/>
</dbReference>
<dbReference type="KEGG" id="cmav:ABHF33_15505"/>
<dbReference type="CDD" id="cd01948">
    <property type="entry name" value="EAL"/>
    <property type="match status" value="1"/>
</dbReference>
<keyword evidence="3" id="KW-0808">Transferase</keyword>
<dbReference type="Gene3D" id="3.30.70.270">
    <property type="match status" value="1"/>
</dbReference>
<organism evidence="16">
    <name type="scientific">Chitinibacter mangrovi</name>
    <dbReference type="NCBI Taxonomy" id="3153927"/>
    <lineage>
        <taxon>Bacteria</taxon>
        <taxon>Pseudomonadati</taxon>
        <taxon>Pseudomonadota</taxon>
        <taxon>Betaproteobacteria</taxon>
        <taxon>Neisseriales</taxon>
        <taxon>Chitinibacteraceae</taxon>
        <taxon>Chitinibacter</taxon>
    </lineage>
</organism>
<dbReference type="InterPro" id="IPR000700">
    <property type="entry name" value="PAS-assoc_C"/>
</dbReference>
<keyword evidence="10 11" id="KW-0472">Membrane</keyword>
<keyword evidence="2" id="KW-0597">Phosphoprotein</keyword>
<feature type="transmembrane region" description="Helical" evidence="11">
    <location>
        <begin position="175"/>
        <end position="195"/>
    </location>
</feature>
<dbReference type="PANTHER" id="PTHR44757">
    <property type="entry name" value="DIGUANYLATE CYCLASE DGCP"/>
    <property type="match status" value="1"/>
</dbReference>
<accession>A0AAU7F8R0</accession>
<dbReference type="InterPro" id="IPR029787">
    <property type="entry name" value="Nucleotide_cyclase"/>
</dbReference>
<feature type="domain" description="PAC" evidence="13">
    <location>
        <begin position="406"/>
        <end position="458"/>
    </location>
</feature>
<dbReference type="InterPro" id="IPR038318">
    <property type="entry name" value="KdpD_sf"/>
</dbReference>
<dbReference type="NCBIfam" id="TIGR00229">
    <property type="entry name" value="sensory_box"/>
    <property type="match status" value="3"/>
</dbReference>
<feature type="domain" description="PAC" evidence="13">
    <location>
        <begin position="535"/>
        <end position="588"/>
    </location>
</feature>
<evidence type="ECO:0000313" key="16">
    <source>
        <dbReference type="EMBL" id="XBM00445.1"/>
    </source>
</evidence>
<evidence type="ECO:0000259" key="12">
    <source>
        <dbReference type="PROSITE" id="PS50112"/>
    </source>
</evidence>
<dbReference type="Pfam" id="PF08448">
    <property type="entry name" value="PAS_4"/>
    <property type="match status" value="1"/>
</dbReference>
<feature type="transmembrane region" description="Helical" evidence="11">
    <location>
        <begin position="97"/>
        <end position="115"/>
    </location>
</feature>
<dbReference type="GO" id="GO:0005524">
    <property type="term" value="F:ATP binding"/>
    <property type="evidence" value="ECO:0007669"/>
    <property type="project" value="UniProtKB-KW"/>
</dbReference>
<evidence type="ECO:0000256" key="6">
    <source>
        <dbReference type="ARBA" id="ARBA00022777"/>
    </source>
</evidence>
<dbReference type="SMART" id="SM00267">
    <property type="entry name" value="GGDEF"/>
    <property type="match status" value="1"/>
</dbReference>
<dbReference type="Gene3D" id="3.20.20.450">
    <property type="entry name" value="EAL domain"/>
    <property type="match status" value="1"/>
</dbReference>
<keyword evidence="8 11" id="KW-1133">Transmembrane helix</keyword>
<dbReference type="Gene3D" id="1.20.120.620">
    <property type="entry name" value="Backbone structure of the membrane domain of e. Coli histidine kinase receptor kdpd"/>
    <property type="match status" value="1"/>
</dbReference>
<evidence type="ECO:0000259" key="15">
    <source>
        <dbReference type="PROSITE" id="PS50887"/>
    </source>
</evidence>
<dbReference type="InterPro" id="IPR013655">
    <property type="entry name" value="PAS_fold_3"/>
</dbReference>
<dbReference type="InterPro" id="IPR035965">
    <property type="entry name" value="PAS-like_dom_sf"/>
</dbReference>
<keyword evidence="7" id="KW-0067">ATP-binding</keyword>
<dbReference type="InterPro" id="IPR035919">
    <property type="entry name" value="EAL_sf"/>
</dbReference>
<dbReference type="Pfam" id="PF08447">
    <property type="entry name" value="PAS_3"/>
    <property type="match status" value="3"/>
</dbReference>
<dbReference type="InterPro" id="IPR000160">
    <property type="entry name" value="GGDEF_dom"/>
</dbReference>
<evidence type="ECO:0000256" key="2">
    <source>
        <dbReference type="ARBA" id="ARBA00022553"/>
    </source>
</evidence>
<feature type="domain" description="PAS" evidence="12">
    <location>
        <begin position="589"/>
        <end position="646"/>
    </location>
</feature>
<gene>
    <name evidence="16" type="ORF">ABHF33_15505</name>
</gene>
<dbReference type="PROSITE" id="PS50112">
    <property type="entry name" value="PAS"/>
    <property type="match status" value="3"/>
</dbReference>
<dbReference type="EMBL" id="CP157355">
    <property type="protein sequence ID" value="XBM00445.1"/>
    <property type="molecule type" value="Genomic_DNA"/>
</dbReference>
<proteinExistence type="predicted"/>
<evidence type="ECO:0000256" key="8">
    <source>
        <dbReference type="ARBA" id="ARBA00022989"/>
    </source>
</evidence>
<evidence type="ECO:0000259" key="13">
    <source>
        <dbReference type="PROSITE" id="PS50113"/>
    </source>
</evidence>
<feature type="domain" description="PAS" evidence="12">
    <location>
        <begin position="715"/>
        <end position="761"/>
    </location>
</feature>
<dbReference type="InterPro" id="IPR000014">
    <property type="entry name" value="PAS"/>
</dbReference>
<dbReference type="SMART" id="SM00052">
    <property type="entry name" value="EAL"/>
    <property type="match status" value="1"/>
</dbReference>
<feature type="transmembrane region" description="Helical" evidence="11">
    <location>
        <begin position="12"/>
        <end position="29"/>
    </location>
</feature>
<dbReference type="InterPro" id="IPR013656">
    <property type="entry name" value="PAS_4"/>
</dbReference>
<evidence type="ECO:0000256" key="4">
    <source>
        <dbReference type="ARBA" id="ARBA00022692"/>
    </source>
</evidence>
<evidence type="ECO:0000256" key="10">
    <source>
        <dbReference type="ARBA" id="ARBA00023136"/>
    </source>
</evidence>
<dbReference type="PANTHER" id="PTHR44757:SF2">
    <property type="entry name" value="BIOFILM ARCHITECTURE MAINTENANCE PROTEIN MBAA"/>
    <property type="match status" value="1"/>
</dbReference>
<keyword evidence="5" id="KW-0547">Nucleotide-binding</keyword>
<feature type="domain" description="EAL" evidence="14">
    <location>
        <begin position="1014"/>
        <end position="1268"/>
    </location>
</feature>
<dbReference type="PROSITE" id="PS50887">
    <property type="entry name" value="GGDEF"/>
    <property type="match status" value="1"/>
</dbReference>
<dbReference type="SMART" id="SM00086">
    <property type="entry name" value="PAC"/>
    <property type="match status" value="5"/>
</dbReference>
<comment type="subcellular location">
    <subcellularLocation>
        <location evidence="1">Membrane</location>
        <topology evidence="1">Multi-pass membrane protein</topology>
    </subcellularLocation>
</comment>
<dbReference type="Pfam" id="PF13493">
    <property type="entry name" value="DUF4118"/>
    <property type="match status" value="1"/>
</dbReference>
<dbReference type="InterPro" id="IPR001610">
    <property type="entry name" value="PAC"/>
</dbReference>
<feature type="domain" description="PAC" evidence="13">
    <location>
        <begin position="665"/>
        <end position="718"/>
    </location>
</feature>
<evidence type="ECO:0000256" key="1">
    <source>
        <dbReference type="ARBA" id="ARBA00004141"/>
    </source>
</evidence>
<feature type="domain" description="GGDEF" evidence="15">
    <location>
        <begin position="872"/>
        <end position="1005"/>
    </location>
</feature>
<dbReference type="SUPFAM" id="SSF141868">
    <property type="entry name" value="EAL domain-like"/>
    <property type="match status" value="1"/>
</dbReference>
<dbReference type="GO" id="GO:0016020">
    <property type="term" value="C:membrane"/>
    <property type="evidence" value="ECO:0007669"/>
    <property type="project" value="UniProtKB-SubCell"/>
</dbReference>
<protein>
    <submittedName>
        <fullName evidence="16">EAL domain-containing protein</fullName>
    </submittedName>
</protein>
<dbReference type="Gene3D" id="2.10.70.100">
    <property type="match status" value="1"/>
</dbReference>
<feature type="domain" description="PAS" evidence="12">
    <location>
        <begin position="205"/>
        <end position="275"/>
    </location>
</feature>
<dbReference type="InterPro" id="IPR052155">
    <property type="entry name" value="Biofilm_reg_signaling"/>
</dbReference>
<feature type="transmembrane region" description="Helical" evidence="11">
    <location>
        <begin position="127"/>
        <end position="155"/>
    </location>
</feature>
<dbReference type="GO" id="GO:0016301">
    <property type="term" value="F:kinase activity"/>
    <property type="evidence" value="ECO:0007669"/>
    <property type="project" value="UniProtKB-KW"/>
</dbReference>
<dbReference type="Pfam" id="PF13426">
    <property type="entry name" value="PAS_9"/>
    <property type="match status" value="1"/>
</dbReference>
<evidence type="ECO:0000256" key="9">
    <source>
        <dbReference type="ARBA" id="ARBA00023012"/>
    </source>
</evidence>
<dbReference type="CDD" id="cd00130">
    <property type="entry name" value="PAS"/>
    <property type="match status" value="3"/>
</dbReference>
<feature type="domain" description="PAC" evidence="13">
    <location>
        <begin position="278"/>
        <end position="330"/>
    </location>
</feature>
<name>A0AAU7F8R0_9NEIS</name>
<dbReference type="SUPFAM" id="SSF55785">
    <property type="entry name" value="PYP-like sensor domain (PAS domain)"/>
    <property type="match status" value="5"/>
</dbReference>
<keyword evidence="4 11" id="KW-0812">Transmembrane</keyword>
<evidence type="ECO:0000256" key="3">
    <source>
        <dbReference type="ARBA" id="ARBA00022679"/>
    </source>
</evidence>
<dbReference type="NCBIfam" id="TIGR00254">
    <property type="entry name" value="GGDEF"/>
    <property type="match status" value="1"/>
</dbReference>
<evidence type="ECO:0000256" key="5">
    <source>
        <dbReference type="ARBA" id="ARBA00022741"/>
    </source>
</evidence>
<dbReference type="SMART" id="SM00091">
    <property type="entry name" value="PAS"/>
    <property type="match status" value="4"/>
</dbReference>
<evidence type="ECO:0000256" key="7">
    <source>
        <dbReference type="ARBA" id="ARBA00022840"/>
    </source>
</evidence>
<dbReference type="InterPro" id="IPR001633">
    <property type="entry name" value="EAL_dom"/>
</dbReference>
<evidence type="ECO:0000259" key="14">
    <source>
        <dbReference type="PROSITE" id="PS50883"/>
    </source>
</evidence>